<evidence type="ECO:0000313" key="13">
    <source>
        <dbReference type="Proteomes" id="UP000695007"/>
    </source>
</evidence>
<dbReference type="FunFam" id="3.40.630.10:FF:000084">
    <property type="entry name" value="Carboxypeptidase B2"/>
    <property type="match status" value="1"/>
</dbReference>
<dbReference type="Pfam" id="PF00246">
    <property type="entry name" value="Peptidase_M14"/>
    <property type="match status" value="1"/>
</dbReference>
<feature type="domain" description="Peptidase M14" evidence="12">
    <location>
        <begin position="100"/>
        <end position="392"/>
    </location>
</feature>
<evidence type="ECO:0000256" key="5">
    <source>
        <dbReference type="ARBA" id="ARBA00022723"/>
    </source>
</evidence>
<keyword evidence="9" id="KW-0482">Metalloprotease</keyword>
<keyword evidence="5" id="KW-0479">Metal-binding</keyword>
<dbReference type="PANTHER" id="PTHR11705">
    <property type="entry name" value="PROTEASE FAMILY M14 CARBOXYPEPTIDASE A,B"/>
    <property type="match status" value="1"/>
</dbReference>
<dbReference type="SUPFAM" id="SSF54897">
    <property type="entry name" value="Protease propeptides/inhibitors"/>
    <property type="match status" value="1"/>
</dbReference>
<evidence type="ECO:0000256" key="10">
    <source>
        <dbReference type="ARBA" id="ARBA00023157"/>
    </source>
</evidence>
<evidence type="ECO:0000259" key="12">
    <source>
        <dbReference type="PROSITE" id="PS52035"/>
    </source>
</evidence>
<evidence type="ECO:0000313" key="14">
    <source>
        <dbReference type="RefSeq" id="XP_011505753.1"/>
    </source>
</evidence>
<evidence type="ECO:0000256" key="6">
    <source>
        <dbReference type="ARBA" id="ARBA00022729"/>
    </source>
</evidence>
<evidence type="ECO:0000256" key="11">
    <source>
        <dbReference type="PROSITE-ProRule" id="PRU01379"/>
    </source>
</evidence>
<accession>A0AAJ6YWL4</accession>
<protein>
    <submittedName>
        <fullName evidence="14">Carboxypeptidase B-like</fullName>
    </submittedName>
</protein>
<dbReference type="Gene3D" id="3.30.70.340">
    <property type="entry name" value="Metallocarboxypeptidase-like"/>
    <property type="match status" value="1"/>
</dbReference>
<keyword evidence="6" id="KW-0732">Signal</keyword>
<dbReference type="PRINTS" id="PR00765">
    <property type="entry name" value="CRBOXYPTASEA"/>
</dbReference>
<dbReference type="PANTHER" id="PTHR11705:SF91">
    <property type="entry name" value="FI01817P-RELATED"/>
    <property type="match status" value="1"/>
</dbReference>
<dbReference type="PROSITE" id="PS00132">
    <property type="entry name" value="CARBOXYPEPT_ZN_1"/>
    <property type="match status" value="1"/>
</dbReference>
<evidence type="ECO:0000256" key="2">
    <source>
        <dbReference type="ARBA" id="ARBA00005988"/>
    </source>
</evidence>
<evidence type="ECO:0000256" key="8">
    <source>
        <dbReference type="ARBA" id="ARBA00022833"/>
    </source>
</evidence>
<feature type="active site" description="Proton donor/acceptor" evidence="11">
    <location>
        <position position="359"/>
    </location>
</feature>
<gene>
    <name evidence="14" type="primary">LOC105368441</name>
</gene>
<dbReference type="RefSeq" id="XP_011505753.1">
    <property type="nucleotide sequence ID" value="XM_011507451.1"/>
</dbReference>
<evidence type="ECO:0000256" key="3">
    <source>
        <dbReference type="ARBA" id="ARBA00022645"/>
    </source>
</evidence>
<dbReference type="CDD" id="cd03860">
    <property type="entry name" value="M14_CP_A-B_like"/>
    <property type="match status" value="1"/>
</dbReference>
<dbReference type="InterPro" id="IPR003146">
    <property type="entry name" value="M14A_act_pep"/>
</dbReference>
<dbReference type="PROSITE" id="PS52035">
    <property type="entry name" value="PEPTIDASE_M14"/>
    <property type="match status" value="1"/>
</dbReference>
<comment type="similarity">
    <text evidence="2 11">Belongs to the peptidase M14 family.</text>
</comment>
<sequence>MQSLTVYSDTDTKLNAIKTYVGQRGFDFLKITKSRQIPIDVLVTKERLQEFKNTLRANNISYNITIDDVSEIIHKNKEQTEQQNGKRVRRAPRSRINLESFATYTQIVSYVNFLQSRYGEIVEVFSIGKSYMNVDIIALKISSGTGDKPALLIEGGNHGREWISVSSALYIMQQLIENPRNREIFENIDIFIIPCLNPDGYMYSHQSDSTRLWRKTRSTNRFSLCRGTDANRNFDIQWGYGEASVDPCSEIYIGREAFSEAETKAFRDFVLPLQDKITTYVSLHSYAGFILYPWSFTNISPPNLRRLNCVARRVRTAMARVSGITYPIGNSHDLLYPTSGDSMDWVAAHTRINLSFTIEISGGDYGFLPGIQHIIPTGNKIFEAIKVFAQSVDGRICNIN</sequence>
<keyword evidence="13" id="KW-1185">Reference proteome</keyword>
<dbReference type="SUPFAM" id="SSF53187">
    <property type="entry name" value="Zn-dependent exopeptidases"/>
    <property type="match status" value="1"/>
</dbReference>
<keyword evidence="3" id="KW-0121">Carboxypeptidase</keyword>
<keyword evidence="8" id="KW-0862">Zinc</keyword>
<dbReference type="KEGG" id="csol:105368441"/>
<dbReference type="Pfam" id="PF02244">
    <property type="entry name" value="Propep_M14"/>
    <property type="match status" value="1"/>
</dbReference>
<dbReference type="GO" id="GO:0005615">
    <property type="term" value="C:extracellular space"/>
    <property type="evidence" value="ECO:0007669"/>
    <property type="project" value="TreeGrafter"/>
</dbReference>
<keyword evidence="7" id="KW-0378">Hydrolase</keyword>
<keyword evidence="10" id="KW-1015">Disulfide bond</keyword>
<dbReference type="AlphaFoldDB" id="A0AAJ6YWL4"/>
<evidence type="ECO:0000256" key="9">
    <source>
        <dbReference type="ARBA" id="ARBA00023049"/>
    </source>
</evidence>
<evidence type="ECO:0000256" key="1">
    <source>
        <dbReference type="ARBA" id="ARBA00001947"/>
    </source>
</evidence>
<proteinExistence type="inferred from homology"/>
<reference evidence="14" key="1">
    <citation type="submission" date="2025-08" db="UniProtKB">
        <authorList>
            <consortium name="RefSeq"/>
        </authorList>
    </citation>
    <scope>IDENTIFICATION</scope>
</reference>
<dbReference type="InterPro" id="IPR036990">
    <property type="entry name" value="M14A-like_propep"/>
</dbReference>
<dbReference type="Proteomes" id="UP000695007">
    <property type="component" value="Unplaced"/>
</dbReference>
<evidence type="ECO:0000256" key="7">
    <source>
        <dbReference type="ARBA" id="ARBA00022801"/>
    </source>
</evidence>
<dbReference type="GO" id="GO:0008270">
    <property type="term" value="F:zinc ion binding"/>
    <property type="evidence" value="ECO:0007669"/>
    <property type="project" value="InterPro"/>
</dbReference>
<evidence type="ECO:0000256" key="4">
    <source>
        <dbReference type="ARBA" id="ARBA00022670"/>
    </source>
</evidence>
<dbReference type="InterPro" id="IPR057246">
    <property type="entry name" value="CARBOXYPEPT_ZN_1"/>
</dbReference>
<comment type="cofactor">
    <cofactor evidence="1">
        <name>Zn(2+)</name>
        <dbReference type="ChEBI" id="CHEBI:29105"/>
    </cofactor>
</comment>
<dbReference type="GeneID" id="105368441"/>
<name>A0AAJ6YWL4_9HYME</name>
<dbReference type="GO" id="GO:0006508">
    <property type="term" value="P:proteolysis"/>
    <property type="evidence" value="ECO:0007669"/>
    <property type="project" value="UniProtKB-KW"/>
</dbReference>
<dbReference type="SMART" id="SM00631">
    <property type="entry name" value="Zn_pept"/>
    <property type="match status" value="1"/>
</dbReference>
<keyword evidence="4" id="KW-0645">Protease</keyword>
<dbReference type="InterPro" id="IPR000834">
    <property type="entry name" value="Peptidase_M14"/>
</dbReference>
<dbReference type="GO" id="GO:0004181">
    <property type="term" value="F:metallocarboxypeptidase activity"/>
    <property type="evidence" value="ECO:0007669"/>
    <property type="project" value="InterPro"/>
</dbReference>
<organism evidence="13 14">
    <name type="scientific">Ceratosolen solmsi marchali</name>
    <dbReference type="NCBI Taxonomy" id="326594"/>
    <lineage>
        <taxon>Eukaryota</taxon>
        <taxon>Metazoa</taxon>
        <taxon>Ecdysozoa</taxon>
        <taxon>Arthropoda</taxon>
        <taxon>Hexapoda</taxon>
        <taxon>Insecta</taxon>
        <taxon>Pterygota</taxon>
        <taxon>Neoptera</taxon>
        <taxon>Endopterygota</taxon>
        <taxon>Hymenoptera</taxon>
        <taxon>Apocrita</taxon>
        <taxon>Proctotrupomorpha</taxon>
        <taxon>Chalcidoidea</taxon>
        <taxon>Agaonidae</taxon>
        <taxon>Agaoninae</taxon>
        <taxon>Ceratosolen</taxon>
    </lineage>
</organism>
<dbReference type="Gene3D" id="3.40.630.10">
    <property type="entry name" value="Zn peptidases"/>
    <property type="match status" value="1"/>
</dbReference>